<dbReference type="GO" id="GO:0016301">
    <property type="term" value="F:kinase activity"/>
    <property type="evidence" value="ECO:0007669"/>
    <property type="project" value="UniProtKB-KW"/>
</dbReference>
<dbReference type="InterPro" id="IPR032071">
    <property type="entry name" value="DUF4806"/>
</dbReference>
<keyword evidence="2" id="KW-0418">Kinase</keyword>
<keyword evidence="2" id="KW-0808">Transferase</keyword>
<organism evidence="2 3">
    <name type="scientific">Aphis craccivora</name>
    <name type="common">Cowpea aphid</name>
    <dbReference type="NCBI Taxonomy" id="307492"/>
    <lineage>
        <taxon>Eukaryota</taxon>
        <taxon>Metazoa</taxon>
        <taxon>Ecdysozoa</taxon>
        <taxon>Arthropoda</taxon>
        <taxon>Hexapoda</taxon>
        <taxon>Insecta</taxon>
        <taxon>Pterygota</taxon>
        <taxon>Neoptera</taxon>
        <taxon>Paraneoptera</taxon>
        <taxon>Hemiptera</taxon>
        <taxon>Sternorrhyncha</taxon>
        <taxon>Aphidomorpha</taxon>
        <taxon>Aphidoidea</taxon>
        <taxon>Aphididae</taxon>
        <taxon>Aphidini</taxon>
        <taxon>Aphis</taxon>
        <taxon>Aphis</taxon>
    </lineage>
</organism>
<dbReference type="EMBL" id="VUJU01016663">
    <property type="protein sequence ID" value="KAF0688046.1"/>
    <property type="molecule type" value="Genomic_DNA"/>
</dbReference>
<accession>A0A6G0VI86</accession>
<dbReference type="OrthoDB" id="6625041at2759"/>
<name>A0A6G0VI86_APHCR</name>
<proteinExistence type="predicted"/>
<gene>
    <name evidence="2" type="ORF">FWK35_00035382</name>
</gene>
<feature type="domain" description="DUF4806" evidence="1">
    <location>
        <begin position="131"/>
        <end position="204"/>
    </location>
</feature>
<evidence type="ECO:0000313" key="3">
    <source>
        <dbReference type="Proteomes" id="UP000478052"/>
    </source>
</evidence>
<dbReference type="Pfam" id="PF16064">
    <property type="entry name" value="DUF4806"/>
    <property type="match status" value="1"/>
</dbReference>
<evidence type="ECO:0000313" key="2">
    <source>
        <dbReference type="EMBL" id="KAF0688046.1"/>
    </source>
</evidence>
<evidence type="ECO:0000259" key="1">
    <source>
        <dbReference type="Pfam" id="PF16064"/>
    </source>
</evidence>
<sequence>MFLENALSSITYSSNKRDSILNSPIGKITVEDNDQSFSNCHLMSQSNNKNNTPNMFSSAKNNTDKLMTNCDFQTFIINALTKMKYDISGINSKTNATYILLNSFLTDSGNSIVQKQLNNETIRNSDYYNLFPIQTEEDLETVESRILSENSLRSNLVLKLSLLVGIKDVGDSVRQLMIKMFSDEVLTSYSLLGFKKKKKFSQLQCYNLLIDALRIHPKFKNVINKEFDKPLATWIAHAPFRLKSTTI</sequence>
<dbReference type="Proteomes" id="UP000478052">
    <property type="component" value="Unassembled WGS sequence"/>
</dbReference>
<reference evidence="2 3" key="1">
    <citation type="submission" date="2019-08" db="EMBL/GenBank/DDBJ databases">
        <title>Whole genome of Aphis craccivora.</title>
        <authorList>
            <person name="Voronova N.V."/>
            <person name="Shulinski R.S."/>
            <person name="Bandarenka Y.V."/>
            <person name="Zhorov D.G."/>
            <person name="Warner D."/>
        </authorList>
    </citation>
    <scope>NUCLEOTIDE SEQUENCE [LARGE SCALE GENOMIC DNA]</scope>
    <source>
        <strain evidence="2">180601</strain>
        <tissue evidence="2">Whole Body</tissue>
    </source>
</reference>
<protein>
    <submittedName>
        <fullName evidence="2">Putative serine/threonine-protein kinase DDB G0278509 isoform X3</fullName>
    </submittedName>
</protein>
<dbReference type="AlphaFoldDB" id="A0A6G0VI86"/>
<comment type="caution">
    <text evidence="2">The sequence shown here is derived from an EMBL/GenBank/DDBJ whole genome shotgun (WGS) entry which is preliminary data.</text>
</comment>
<keyword evidence="3" id="KW-1185">Reference proteome</keyword>